<dbReference type="EMBL" id="BAAAZE010000007">
    <property type="protein sequence ID" value="GAA4018568.1"/>
    <property type="molecule type" value="Genomic_DNA"/>
</dbReference>
<accession>A0ABP7SZ94</accession>
<keyword evidence="3" id="KW-0813">Transport</keyword>
<keyword evidence="10" id="KW-1185">Reference proteome</keyword>
<dbReference type="PANTHER" id="PTHR30026:SF20">
    <property type="entry name" value="OUTER MEMBRANE PROTEIN TOLC"/>
    <property type="match status" value="1"/>
</dbReference>
<proteinExistence type="inferred from homology"/>
<evidence type="ECO:0000256" key="2">
    <source>
        <dbReference type="ARBA" id="ARBA00007613"/>
    </source>
</evidence>
<evidence type="ECO:0000256" key="5">
    <source>
        <dbReference type="ARBA" id="ARBA00022692"/>
    </source>
</evidence>
<dbReference type="Proteomes" id="UP001501353">
    <property type="component" value="Unassembled WGS sequence"/>
</dbReference>
<evidence type="ECO:0000313" key="9">
    <source>
        <dbReference type="EMBL" id="GAA4018568.1"/>
    </source>
</evidence>
<feature type="chain" id="PRO_5046847503" evidence="8">
    <location>
        <begin position="24"/>
        <end position="484"/>
    </location>
</feature>
<dbReference type="InterPro" id="IPR051906">
    <property type="entry name" value="TolC-like"/>
</dbReference>
<dbReference type="RefSeq" id="WP_344762471.1">
    <property type="nucleotide sequence ID" value="NZ_BAAAZE010000007.1"/>
</dbReference>
<evidence type="ECO:0000256" key="3">
    <source>
        <dbReference type="ARBA" id="ARBA00022448"/>
    </source>
</evidence>
<dbReference type="PANTHER" id="PTHR30026">
    <property type="entry name" value="OUTER MEMBRANE PROTEIN TOLC"/>
    <property type="match status" value="1"/>
</dbReference>
<gene>
    <name evidence="9" type="ORF">GCM10022212_13090</name>
</gene>
<keyword evidence="8" id="KW-0732">Signal</keyword>
<comment type="similarity">
    <text evidence="2">Belongs to the outer membrane factor (OMF) (TC 1.B.17) family.</text>
</comment>
<comment type="caution">
    <text evidence="9">The sequence shown here is derived from an EMBL/GenBank/DDBJ whole genome shotgun (WGS) entry which is preliminary data.</text>
</comment>
<dbReference type="SUPFAM" id="SSF56954">
    <property type="entry name" value="Outer membrane efflux proteins (OEP)"/>
    <property type="match status" value="1"/>
</dbReference>
<dbReference type="Gene3D" id="1.20.1600.10">
    <property type="entry name" value="Outer membrane efflux proteins (OEP)"/>
    <property type="match status" value="1"/>
</dbReference>
<evidence type="ECO:0000256" key="7">
    <source>
        <dbReference type="ARBA" id="ARBA00023237"/>
    </source>
</evidence>
<feature type="signal peptide" evidence="8">
    <location>
        <begin position="1"/>
        <end position="23"/>
    </location>
</feature>
<evidence type="ECO:0000256" key="6">
    <source>
        <dbReference type="ARBA" id="ARBA00023136"/>
    </source>
</evidence>
<evidence type="ECO:0000256" key="1">
    <source>
        <dbReference type="ARBA" id="ARBA00004442"/>
    </source>
</evidence>
<evidence type="ECO:0000256" key="4">
    <source>
        <dbReference type="ARBA" id="ARBA00022452"/>
    </source>
</evidence>
<keyword evidence="7" id="KW-0998">Cell outer membrane</keyword>
<dbReference type="Pfam" id="PF02321">
    <property type="entry name" value="OEP"/>
    <property type="match status" value="1"/>
</dbReference>
<sequence length="484" mass="51873">MNFSVSMLLAGLPLLLFFTASQAQYSGDAVPPIQPDRSLRLGALGALLELPNVLPLGPVARNARSVVPAGQLAPNLQEIASASLDHSLEVEAARQRVASFGFIRDAARGALLPRADVRMSDGRGRLTSVEPAVILPRREVTVTLRQALIDEPARNEMQRQRKLVASSEEQLANAISTTLLESSNAFLAAMQASIAVRLGAEYETMLAELLRYIGERADAGGTSKADLQRVRARVANARTLQTDAGANLQVAVRNLARLTGAAPTAIQLGLISPGFALPANALLASDLAARQNHELLAALIEAEAVQSERDGQRARFIPRMDLEVSHTRAVNAAGLDALTRDTKAMVIMNISLLNGGSDLAQMRAAGARMLESGAKAGNVERKLVQEIDTAYANLDAADQRFRSVRDELDANTTVVAAFRAQMVGSNRPLLDVLDAYQRLHQSRLDLMQVLVSETQNQLRVAHLTGTLAQLLVPTPVANSTPIQP</sequence>
<keyword evidence="5" id="KW-0812">Transmembrane</keyword>
<reference evidence="10" key="1">
    <citation type="journal article" date="2019" name="Int. J. Syst. Evol. Microbiol.">
        <title>The Global Catalogue of Microorganisms (GCM) 10K type strain sequencing project: providing services to taxonomists for standard genome sequencing and annotation.</title>
        <authorList>
            <consortium name="The Broad Institute Genomics Platform"/>
            <consortium name="The Broad Institute Genome Sequencing Center for Infectious Disease"/>
            <person name="Wu L."/>
            <person name="Ma J."/>
        </authorList>
    </citation>
    <scope>NUCLEOTIDE SEQUENCE [LARGE SCALE GENOMIC DNA]</scope>
    <source>
        <strain evidence="10">JCM 16673</strain>
    </source>
</reference>
<organism evidence="9 10">
    <name type="scientific">Actimicrobium antarcticum</name>
    <dbReference type="NCBI Taxonomy" id="1051899"/>
    <lineage>
        <taxon>Bacteria</taxon>
        <taxon>Pseudomonadati</taxon>
        <taxon>Pseudomonadota</taxon>
        <taxon>Betaproteobacteria</taxon>
        <taxon>Burkholderiales</taxon>
        <taxon>Oxalobacteraceae</taxon>
        <taxon>Actimicrobium</taxon>
    </lineage>
</organism>
<comment type="subcellular location">
    <subcellularLocation>
        <location evidence="1">Cell outer membrane</location>
    </subcellularLocation>
</comment>
<keyword evidence="4" id="KW-1134">Transmembrane beta strand</keyword>
<evidence type="ECO:0000256" key="8">
    <source>
        <dbReference type="SAM" id="SignalP"/>
    </source>
</evidence>
<keyword evidence="6" id="KW-0472">Membrane</keyword>
<dbReference type="InterPro" id="IPR003423">
    <property type="entry name" value="OMP_efflux"/>
</dbReference>
<evidence type="ECO:0000313" key="10">
    <source>
        <dbReference type="Proteomes" id="UP001501353"/>
    </source>
</evidence>
<name>A0ABP7SZ94_9BURK</name>
<protein>
    <submittedName>
        <fullName evidence="9">TolC family outer membrane protein</fullName>
    </submittedName>
</protein>